<sequence length="295" mass="34709">MNPLDIPELKFYPLPESPTRRAIEACELEWKEECQTIVRFAQSQGIGMPLTKDNNLPRPIFSNDSSNVFSQELQKYYMRLTEDLCSISIILIKYCSVCVLYRYFSIYSKEDDSFILKGRAYGTHSFTLPKHLFESKEIFWIHSDVIDRMNIGAMSNSAFMKMDTFDIWKSIVPFFQNSLSLYPQIETINCFGSNISKIIQIKINKKKEKKRVGNMGYLMRQLKVPHALFSFQMMEEDELLALKHWNNSQELIIEYEMFKSNTQGTKKIKAFFFSLLSFYTFFFVCVFCGVERELF</sequence>
<feature type="transmembrane region" description="Helical" evidence="1">
    <location>
        <begin position="270"/>
        <end position="290"/>
    </location>
</feature>
<keyword evidence="1" id="KW-1133">Transmembrane helix</keyword>
<organism evidence="2 3">
    <name type="scientific">Reticulomyxa filosa</name>
    <dbReference type="NCBI Taxonomy" id="46433"/>
    <lineage>
        <taxon>Eukaryota</taxon>
        <taxon>Sar</taxon>
        <taxon>Rhizaria</taxon>
        <taxon>Retaria</taxon>
        <taxon>Foraminifera</taxon>
        <taxon>Monothalamids</taxon>
        <taxon>Reticulomyxidae</taxon>
        <taxon>Reticulomyxa</taxon>
    </lineage>
</organism>
<keyword evidence="1" id="KW-0472">Membrane</keyword>
<evidence type="ECO:0000313" key="3">
    <source>
        <dbReference type="Proteomes" id="UP000023152"/>
    </source>
</evidence>
<keyword evidence="3" id="KW-1185">Reference proteome</keyword>
<dbReference type="AlphaFoldDB" id="X6MAI3"/>
<name>X6MAI3_RETFI</name>
<proteinExistence type="predicted"/>
<evidence type="ECO:0000256" key="1">
    <source>
        <dbReference type="SAM" id="Phobius"/>
    </source>
</evidence>
<dbReference type="EMBL" id="ASPP01023696">
    <property type="protein sequence ID" value="ETO10045.1"/>
    <property type="molecule type" value="Genomic_DNA"/>
</dbReference>
<protein>
    <submittedName>
        <fullName evidence="2">Uncharacterized protein</fullName>
    </submittedName>
</protein>
<reference evidence="2 3" key="1">
    <citation type="journal article" date="2013" name="Curr. Biol.">
        <title>The Genome of the Foraminiferan Reticulomyxa filosa.</title>
        <authorList>
            <person name="Glockner G."/>
            <person name="Hulsmann N."/>
            <person name="Schleicher M."/>
            <person name="Noegel A.A."/>
            <person name="Eichinger L."/>
            <person name="Gallinger C."/>
            <person name="Pawlowski J."/>
            <person name="Sierra R."/>
            <person name="Euteneuer U."/>
            <person name="Pillet L."/>
            <person name="Moustafa A."/>
            <person name="Platzer M."/>
            <person name="Groth M."/>
            <person name="Szafranski K."/>
            <person name="Schliwa M."/>
        </authorList>
    </citation>
    <scope>NUCLEOTIDE SEQUENCE [LARGE SCALE GENOMIC DNA]</scope>
</reference>
<dbReference type="Proteomes" id="UP000023152">
    <property type="component" value="Unassembled WGS sequence"/>
</dbReference>
<keyword evidence="1" id="KW-0812">Transmembrane</keyword>
<accession>X6MAI3</accession>
<evidence type="ECO:0000313" key="2">
    <source>
        <dbReference type="EMBL" id="ETO10045.1"/>
    </source>
</evidence>
<gene>
    <name evidence="2" type="ORF">RFI_27333</name>
</gene>
<comment type="caution">
    <text evidence="2">The sequence shown here is derived from an EMBL/GenBank/DDBJ whole genome shotgun (WGS) entry which is preliminary data.</text>
</comment>